<gene>
    <name evidence="8" type="ORF">ENO47_01065</name>
</gene>
<evidence type="ECO:0000256" key="2">
    <source>
        <dbReference type="ARBA" id="ARBA00008034"/>
    </source>
</evidence>
<dbReference type="InterPro" id="IPR001626">
    <property type="entry name" value="ABC_TroCD"/>
</dbReference>
<dbReference type="GO" id="GO:0043190">
    <property type="term" value="C:ATP-binding cassette (ABC) transporter complex"/>
    <property type="evidence" value="ECO:0007669"/>
    <property type="project" value="InterPro"/>
</dbReference>
<feature type="transmembrane region" description="Helical" evidence="7">
    <location>
        <begin position="58"/>
        <end position="75"/>
    </location>
</feature>
<dbReference type="AlphaFoldDB" id="A0A7C2ZHU4"/>
<evidence type="ECO:0000256" key="5">
    <source>
        <dbReference type="ARBA" id="ARBA00023136"/>
    </source>
</evidence>
<evidence type="ECO:0000256" key="6">
    <source>
        <dbReference type="RuleBase" id="RU003943"/>
    </source>
</evidence>
<comment type="subcellular location">
    <subcellularLocation>
        <location evidence="6">Cell membrane</location>
        <topology evidence="6">Multi-pass membrane protein</topology>
    </subcellularLocation>
    <subcellularLocation>
        <location evidence="1">Membrane</location>
        <topology evidence="1">Multi-pass membrane protein</topology>
    </subcellularLocation>
</comment>
<evidence type="ECO:0000256" key="3">
    <source>
        <dbReference type="ARBA" id="ARBA00022692"/>
    </source>
</evidence>
<dbReference type="PANTHER" id="PTHR30477">
    <property type="entry name" value="ABC-TRANSPORTER METAL-BINDING PROTEIN"/>
    <property type="match status" value="1"/>
</dbReference>
<protein>
    <submittedName>
        <fullName evidence="8">Metal ABC transporter permease</fullName>
    </submittedName>
</protein>
<keyword evidence="5 7" id="KW-0472">Membrane</keyword>
<sequence length="253" mass="28074">MMDIFLNSFLLSVVLVGIHAYFGREIVKRGIIFTDIAVAQFSGVGLALSLLLFHGEHLYLFSLAFSLLASLLIALSQRIKEYTEAFIGLLYALGFSSVVLILSFSPFGMEELKKITASDILFVQREEVFKTAIIYFVIGLLLYFRRRLKEFFQELSFFVFFSLTLASSVKLVGVLVVFSLLVAPALASLLLGRGLIFAWVFGTLLNLLAIGLSFKLDLPTGYSMAFLQSLVAILLFLGKLALVAKNTLPSQDR</sequence>
<dbReference type="InterPro" id="IPR037294">
    <property type="entry name" value="ABC_BtuC-like"/>
</dbReference>
<keyword evidence="6" id="KW-0813">Transport</keyword>
<proteinExistence type="inferred from homology"/>
<dbReference type="GO" id="GO:0055085">
    <property type="term" value="P:transmembrane transport"/>
    <property type="evidence" value="ECO:0007669"/>
    <property type="project" value="InterPro"/>
</dbReference>
<feature type="transmembrane region" description="Helical" evidence="7">
    <location>
        <begin position="195"/>
        <end position="214"/>
    </location>
</feature>
<feature type="transmembrane region" description="Helical" evidence="7">
    <location>
        <begin position="87"/>
        <end position="108"/>
    </location>
</feature>
<accession>A0A7C2ZHU4</accession>
<keyword evidence="4 7" id="KW-1133">Transmembrane helix</keyword>
<comment type="caution">
    <text evidence="8">The sequence shown here is derived from an EMBL/GenBank/DDBJ whole genome shotgun (WGS) entry which is preliminary data.</text>
</comment>
<feature type="transmembrane region" description="Helical" evidence="7">
    <location>
        <begin position="128"/>
        <end position="145"/>
    </location>
</feature>
<name>A0A7C2ZHU4_9AQUI</name>
<feature type="transmembrane region" description="Helical" evidence="7">
    <location>
        <begin position="226"/>
        <end position="244"/>
    </location>
</feature>
<comment type="similarity">
    <text evidence="2 6">Belongs to the ABC-3 integral membrane protein family.</text>
</comment>
<dbReference type="SUPFAM" id="SSF81345">
    <property type="entry name" value="ABC transporter involved in vitamin B12 uptake, BtuC"/>
    <property type="match status" value="1"/>
</dbReference>
<dbReference type="PANTHER" id="PTHR30477:SF19">
    <property type="entry name" value="METAL ABC TRANSPORTER PERMEASE"/>
    <property type="match status" value="1"/>
</dbReference>
<dbReference type="Pfam" id="PF00950">
    <property type="entry name" value="ABC-3"/>
    <property type="match status" value="1"/>
</dbReference>
<evidence type="ECO:0000256" key="1">
    <source>
        <dbReference type="ARBA" id="ARBA00004141"/>
    </source>
</evidence>
<reference evidence="8" key="1">
    <citation type="journal article" date="2020" name="mSystems">
        <title>Genome- and Community-Level Interaction Insights into Carbon Utilization and Element Cycling Functions of Hydrothermarchaeota in Hydrothermal Sediment.</title>
        <authorList>
            <person name="Zhou Z."/>
            <person name="Liu Y."/>
            <person name="Xu W."/>
            <person name="Pan J."/>
            <person name="Luo Z.H."/>
            <person name="Li M."/>
        </authorList>
    </citation>
    <scope>NUCLEOTIDE SEQUENCE [LARGE SCALE GENOMIC DNA]</scope>
    <source>
        <strain evidence="8">SpSt-132</strain>
    </source>
</reference>
<dbReference type="GO" id="GO:0010043">
    <property type="term" value="P:response to zinc ion"/>
    <property type="evidence" value="ECO:0007669"/>
    <property type="project" value="TreeGrafter"/>
</dbReference>
<evidence type="ECO:0000313" key="8">
    <source>
        <dbReference type="EMBL" id="HEW45252.1"/>
    </source>
</evidence>
<feature type="transmembrane region" description="Helical" evidence="7">
    <location>
        <begin position="6"/>
        <end position="23"/>
    </location>
</feature>
<evidence type="ECO:0000256" key="7">
    <source>
        <dbReference type="SAM" id="Phobius"/>
    </source>
</evidence>
<evidence type="ECO:0000256" key="4">
    <source>
        <dbReference type="ARBA" id="ARBA00022989"/>
    </source>
</evidence>
<keyword evidence="3 6" id="KW-0812">Transmembrane</keyword>
<feature type="transmembrane region" description="Helical" evidence="7">
    <location>
        <begin position="157"/>
        <end position="183"/>
    </location>
</feature>
<dbReference type="EMBL" id="DSFP01000020">
    <property type="protein sequence ID" value="HEW45252.1"/>
    <property type="molecule type" value="Genomic_DNA"/>
</dbReference>
<feature type="transmembrane region" description="Helical" evidence="7">
    <location>
        <begin position="30"/>
        <end position="52"/>
    </location>
</feature>
<organism evidence="8">
    <name type="scientific">Hydrogenobacter sp</name>
    <dbReference type="NCBI Taxonomy" id="2152829"/>
    <lineage>
        <taxon>Bacteria</taxon>
        <taxon>Pseudomonadati</taxon>
        <taxon>Aquificota</taxon>
        <taxon>Aquificia</taxon>
        <taxon>Aquificales</taxon>
        <taxon>Aquificaceae</taxon>
        <taxon>Hydrogenobacter</taxon>
    </lineage>
</organism>